<dbReference type="PANTHER" id="PTHR10695:SF46">
    <property type="entry name" value="BIFUNCTIONAL COENZYME A SYNTHASE-RELATED"/>
    <property type="match status" value="1"/>
</dbReference>
<feature type="domain" description="Cytidyltransferase-like" evidence="1">
    <location>
        <begin position="200"/>
        <end position="343"/>
    </location>
</feature>
<comment type="caution">
    <text evidence="2">The sequence shown here is derived from an EMBL/GenBank/DDBJ whole genome shotgun (WGS) entry which is preliminary data.</text>
</comment>
<keyword evidence="3" id="KW-1185">Reference proteome</keyword>
<dbReference type="InterPro" id="IPR004821">
    <property type="entry name" value="Cyt_trans-like"/>
</dbReference>
<dbReference type="Gene3D" id="3.40.50.620">
    <property type="entry name" value="HUPs"/>
    <property type="match status" value="1"/>
</dbReference>
<dbReference type="GO" id="GO:0004140">
    <property type="term" value="F:dephospho-CoA kinase activity"/>
    <property type="evidence" value="ECO:0007669"/>
    <property type="project" value="TreeGrafter"/>
</dbReference>
<evidence type="ECO:0000313" key="2">
    <source>
        <dbReference type="EMBL" id="KAF9581880.1"/>
    </source>
</evidence>
<dbReference type="GO" id="GO:0015937">
    <property type="term" value="P:coenzyme A biosynthetic process"/>
    <property type="evidence" value="ECO:0007669"/>
    <property type="project" value="TreeGrafter"/>
</dbReference>
<dbReference type="Proteomes" id="UP000780801">
    <property type="component" value="Unassembled WGS sequence"/>
</dbReference>
<gene>
    <name evidence="2" type="ORF">BGW38_000942</name>
</gene>
<dbReference type="EMBL" id="JAABOA010001284">
    <property type="protein sequence ID" value="KAF9581880.1"/>
    <property type="molecule type" value="Genomic_DNA"/>
</dbReference>
<accession>A0A9P6FU46</accession>
<dbReference type="NCBIfam" id="NF001985">
    <property type="entry name" value="PRK00777.1"/>
    <property type="match status" value="1"/>
</dbReference>
<sequence length="353" mass="39187">MTTNASLPHGLLLVYLHSFNVDLDDTFLSIRRALVSVQRLTIALSFPEAPNTTAATSILQEQAPHDSGIDSVQGAKRGESTFHNVQRVLSALYVCFTKEAVALQRPLAELDIVFQDSCGYAIGAGAEDVIPFSVFMGMPHVADALEKLNASRAEQGYPRLPIVTLDQTPVIVHDTHLVDALDLTVPYTLVREGEYTDTALGGTFDHLHAGHKILLSMTAWITSHRVVCGVTDDTMLATKKFKEFLEPLDHRIRSVERFLRTFKRGLIYEVVPIHDIYGPTITDNKLEALMVSKETIKGGAAVNQERQNRDLKPLEIEVINVISSNETTVDEISLKISSTYIRQYLSEQRTTSK</sequence>
<evidence type="ECO:0000259" key="1">
    <source>
        <dbReference type="Pfam" id="PF01467"/>
    </source>
</evidence>
<dbReference type="FunFam" id="3.40.50.620:FF:000089">
    <property type="entry name" value="Bifunctional coenzyme A synthase"/>
    <property type="match status" value="1"/>
</dbReference>
<name>A0A9P6FU46_9FUNG</name>
<evidence type="ECO:0000313" key="3">
    <source>
        <dbReference type="Proteomes" id="UP000780801"/>
    </source>
</evidence>
<dbReference type="InterPro" id="IPR014729">
    <property type="entry name" value="Rossmann-like_a/b/a_fold"/>
</dbReference>
<dbReference type="AlphaFoldDB" id="A0A9P6FU46"/>
<dbReference type="PANTHER" id="PTHR10695">
    <property type="entry name" value="DEPHOSPHO-COA KINASE-RELATED"/>
    <property type="match status" value="1"/>
</dbReference>
<dbReference type="SUPFAM" id="SSF52374">
    <property type="entry name" value="Nucleotidylyl transferase"/>
    <property type="match status" value="1"/>
</dbReference>
<dbReference type="OrthoDB" id="330671at2759"/>
<dbReference type="CDD" id="cd02164">
    <property type="entry name" value="PPAT_CoAS"/>
    <property type="match status" value="1"/>
</dbReference>
<protein>
    <recommendedName>
        <fullName evidence="1">Cytidyltransferase-like domain-containing protein</fullName>
    </recommendedName>
</protein>
<proteinExistence type="predicted"/>
<dbReference type="Pfam" id="PF01467">
    <property type="entry name" value="CTP_transf_like"/>
    <property type="match status" value="1"/>
</dbReference>
<organism evidence="2 3">
    <name type="scientific">Lunasporangiospora selenospora</name>
    <dbReference type="NCBI Taxonomy" id="979761"/>
    <lineage>
        <taxon>Eukaryota</taxon>
        <taxon>Fungi</taxon>
        <taxon>Fungi incertae sedis</taxon>
        <taxon>Mucoromycota</taxon>
        <taxon>Mortierellomycotina</taxon>
        <taxon>Mortierellomycetes</taxon>
        <taxon>Mortierellales</taxon>
        <taxon>Mortierellaceae</taxon>
        <taxon>Lunasporangiospora</taxon>
    </lineage>
</organism>
<reference evidence="2" key="1">
    <citation type="journal article" date="2020" name="Fungal Divers.">
        <title>Resolving the Mortierellaceae phylogeny through synthesis of multi-gene phylogenetics and phylogenomics.</title>
        <authorList>
            <person name="Vandepol N."/>
            <person name="Liber J."/>
            <person name="Desiro A."/>
            <person name="Na H."/>
            <person name="Kennedy M."/>
            <person name="Barry K."/>
            <person name="Grigoriev I.V."/>
            <person name="Miller A.N."/>
            <person name="O'Donnell K."/>
            <person name="Stajich J.E."/>
            <person name="Bonito G."/>
        </authorList>
    </citation>
    <scope>NUCLEOTIDE SEQUENCE</scope>
    <source>
        <strain evidence="2">KOD1015</strain>
    </source>
</reference>